<dbReference type="InterPro" id="IPR003439">
    <property type="entry name" value="ABC_transporter-like_ATP-bd"/>
</dbReference>
<feature type="region of interest" description="Disordered" evidence="5">
    <location>
        <begin position="393"/>
        <end position="465"/>
    </location>
</feature>
<keyword evidence="2" id="KW-0813">Transport</keyword>
<feature type="region of interest" description="Disordered" evidence="5">
    <location>
        <begin position="304"/>
        <end position="334"/>
    </location>
</feature>
<dbReference type="SUPFAM" id="SSF52540">
    <property type="entry name" value="P-loop containing nucleoside triphosphate hydrolases"/>
    <property type="match status" value="1"/>
</dbReference>
<evidence type="ECO:0000313" key="8">
    <source>
        <dbReference type="Proteomes" id="UP001498238"/>
    </source>
</evidence>
<protein>
    <recommendedName>
        <fullName evidence="6">ABC transporter domain-containing protein</fullName>
    </recommendedName>
</protein>
<dbReference type="InterPro" id="IPR027417">
    <property type="entry name" value="P-loop_NTPase"/>
</dbReference>
<evidence type="ECO:0000256" key="1">
    <source>
        <dbReference type="ARBA" id="ARBA00005417"/>
    </source>
</evidence>
<dbReference type="PANTHER" id="PTHR46743">
    <property type="entry name" value="TEICHOIC ACIDS EXPORT ATP-BINDING PROTEIN TAGH"/>
    <property type="match status" value="1"/>
</dbReference>
<dbReference type="Pfam" id="PF00005">
    <property type="entry name" value="ABC_tran"/>
    <property type="match status" value="1"/>
</dbReference>
<feature type="compositionally biased region" description="Basic residues" evidence="5">
    <location>
        <begin position="304"/>
        <end position="321"/>
    </location>
</feature>
<sequence>MVDSESVSFATADLASAAEPNIVAENVQVRYTVATNDPAKGSKGIKRLAGAISGRNGTTTVRALRGVNLVAREGEMVGVVGANGSGKSTLLRNIAGVEQPDRGRVLVRFQPLLLGVSAALQPSLSGGENVRLGCLAMGLTPDEAAEAYDYVVELSALGSAIHRPMGTYSSGMGARLRFAIALAARPKILLIDEALSTGDATFAERSERAMDDLLAEAGTVLLVNHAAKVIQELCTRAVWMHKGEILMDGPAEAVAEKYRWWAWNVAKGEEEIADKLLADVMSNARQEEINVLEPELVRNPIPRHAARSGKKKRIAARHVKRREASREIEEEPMPQIAAAEPHAWPEEIGAPSSPAIFPVLPKPASEAVGSQHWHDGPPPLRLHPGDKRVILRAANPDDRASSVAASADLTGQRLASKVRLLADQRYADRMRKRRASGDAPNAPEPGGDEPAEPRRRSMTTEDAKS</sequence>
<dbReference type="Gene3D" id="3.40.50.300">
    <property type="entry name" value="P-loop containing nucleotide triphosphate hydrolases"/>
    <property type="match status" value="1"/>
</dbReference>
<reference evidence="7 8" key="1">
    <citation type="submission" date="2024-01" db="EMBL/GenBank/DDBJ databases">
        <title>Characterization of antibiotic resistant novel bacterial strains and their environmental applications.</title>
        <authorList>
            <person name="Manzoor S."/>
            <person name="Abbas S."/>
            <person name="Arshad M."/>
            <person name="Ahmed I."/>
        </authorList>
    </citation>
    <scope>NUCLEOTIDE SEQUENCE [LARGE SCALE GENOMIC DNA]</scope>
    <source>
        <strain evidence="7 8">NCCP-602</strain>
    </source>
</reference>
<dbReference type="CDD" id="cd03220">
    <property type="entry name" value="ABC_KpsT_Wzt"/>
    <property type="match status" value="1"/>
</dbReference>
<keyword evidence="3" id="KW-0547">Nucleotide-binding</keyword>
<comment type="similarity">
    <text evidence="1">Belongs to the ABC transporter superfamily.</text>
</comment>
<dbReference type="InterPro" id="IPR003593">
    <property type="entry name" value="AAA+_ATPase"/>
</dbReference>
<feature type="domain" description="ABC transporter" evidence="6">
    <location>
        <begin position="46"/>
        <end position="267"/>
    </location>
</feature>
<proteinExistence type="inferred from homology"/>
<dbReference type="RefSeq" id="WP_339393924.1">
    <property type="nucleotide sequence ID" value="NZ_BAAAAF010000021.1"/>
</dbReference>
<organism evidence="7 8">
    <name type="scientific">Brevibacterium metallidurans</name>
    <dbReference type="NCBI Taxonomy" id="1482676"/>
    <lineage>
        <taxon>Bacteria</taxon>
        <taxon>Bacillati</taxon>
        <taxon>Actinomycetota</taxon>
        <taxon>Actinomycetes</taxon>
        <taxon>Micrococcales</taxon>
        <taxon>Brevibacteriaceae</taxon>
        <taxon>Brevibacterium</taxon>
    </lineage>
</organism>
<feature type="compositionally biased region" description="Basic and acidic residues" evidence="5">
    <location>
        <begin position="451"/>
        <end position="465"/>
    </location>
</feature>
<evidence type="ECO:0000259" key="6">
    <source>
        <dbReference type="PROSITE" id="PS50893"/>
    </source>
</evidence>
<keyword evidence="8" id="KW-1185">Reference proteome</keyword>
<dbReference type="PANTHER" id="PTHR46743:SF2">
    <property type="entry name" value="TEICHOIC ACIDS EXPORT ATP-BINDING PROTEIN TAGH"/>
    <property type="match status" value="1"/>
</dbReference>
<name>A0ABP3CBP8_9MICO</name>
<evidence type="ECO:0000256" key="4">
    <source>
        <dbReference type="ARBA" id="ARBA00022840"/>
    </source>
</evidence>
<evidence type="ECO:0000256" key="2">
    <source>
        <dbReference type="ARBA" id="ARBA00022448"/>
    </source>
</evidence>
<keyword evidence="4" id="KW-0067">ATP-binding</keyword>
<gene>
    <name evidence="7" type="ORF">NCCP602_32620</name>
</gene>
<evidence type="ECO:0000256" key="3">
    <source>
        <dbReference type="ARBA" id="ARBA00022741"/>
    </source>
</evidence>
<accession>A0ABP3CBP8</accession>
<dbReference type="InterPro" id="IPR050683">
    <property type="entry name" value="Bact_Polysacc_Export_ATP-bd"/>
</dbReference>
<dbReference type="Proteomes" id="UP001498238">
    <property type="component" value="Unassembled WGS sequence"/>
</dbReference>
<evidence type="ECO:0000313" key="7">
    <source>
        <dbReference type="EMBL" id="GAA0037300.1"/>
    </source>
</evidence>
<evidence type="ECO:0000256" key="5">
    <source>
        <dbReference type="SAM" id="MobiDB-lite"/>
    </source>
</evidence>
<dbReference type="EMBL" id="BAAAAF010000021">
    <property type="protein sequence ID" value="GAA0037300.1"/>
    <property type="molecule type" value="Genomic_DNA"/>
</dbReference>
<dbReference type="PROSITE" id="PS50893">
    <property type="entry name" value="ABC_TRANSPORTER_2"/>
    <property type="match status" value="1"/>
</dbReference>
<comment type="caution">
    <text evidence="7">The sequence shown here is derived from an EMBL/GenBank/DDBJ whole genome shotgun (WGS) entry which is preliminary data.</text>
</comment>
<dbReference type="InterPro" id="IPR015860">
    <property type="entry name" value="ABC_transpr_TagH-like"/>
</dbReference>
<dbReference type="SMART" id="SM00382">
    <property type="entry name" value="AAA"/>
    <property type="match status" value="1"/>
</dbReference>
<feature type="compositionally biased region" description="Basic and acidic residues" evidence="5">
    <location>
        <begin position="420"/>
        <end position="429"/>
    </location>
</feature>